<gene>
    <name evidence="1" type="ORF">F1C79_27755</name>
</gene>
<dbReference type="Proteomes" id="UP000326659">
    <property type="component" value="Chromosome"/>
</dbReference>
<dbReference type="RefSeq" id="WP_151189167.1">
    <property type="nucleotide sequence ID" value="NZ_CP043626.1"/>
</dbReference>
<protein>
    <submittedName>
        <fullName evidence="1">Uncharacterized protein</fullName>
    </submittedName>
</protein>
<organism evidence="1 2">
    <name type="scientific">Pseudomonas denitrificans</name>
    <dbReference type="NCBI Taxonomy" id="43306"/>
    <lineage>
        <taxon>Bacteria</taxon>
        <taxon>Pseudomonadati</taxon>
        <taxon>Pseudomonadota</taxon>
        <taxon>Gammaproteobacteria</taxon>
        <taxon>Pseudomonadales</taxon>
        <taxon>Pseudomonadaceae</taxon>
        <taxon>Halopseudomonas</taxon>
    </lineage>
</organism>
<dbReference type="KEGG" id="pden:F1C79_27755"/>
<dbReference type="AlphaFoldDB" id="A0A9X7R7V4"/>
<evidence type="ECO:0000313" key="2">
    <source>
        <dbReference type="Proteomes" id="UP000326659"/>
    </source>
</evidence>
<keyword evidence="2" id="KW-1185">Reference proteome</keyword>
<sequence length="70" mass="7691">MLIDHQQHVCSNLMIALLSDRAIVDTRCGLAGCANLAIMPADGRNGRVRRDRRYAGKEGIRRASANGRMP</sequence>
<name>A0A9X7R7V4_PSEDE</name>
<dbReference type="EMBL" id="CP043626">
    <property type="protein sequence ID" value="QEY75115.1"/>
    <property type="molecule type" value="Genomic_DNA"/>
</dbReference>
<reference evidence="1 2" key="1">
    <citation type="submission" date="2019-09" db="EMBL/GenBank/DDBJ databases">
        <title>Prosopis cineraria nodule microbiome.</title>
        <authorList>
            <person name="Chaluvadi S.R."/>
            <person name="Ali R."/>
            <person name="Wang X."/>
        </authorList>
    </citation>
    <scope>NUCLEOTIDE SEQUENCE [LARGE SCALE GENOMIC DNA]</scope>
    <source>
        <strain evidence="1 2">BG1</strain>
    </source>
</reference>
<proteinExistence type="predicted"/>
<evidence type="ECO:0000313" key="1">
    <source>
        <dbReference type="EMBL" id="QEY75115.1"/>
    </source>
</evidence>
<accession>A0A9X7R7V4</accession>